<feature type="region of interest" description="Disordered" evidence="1">
    <location>
        <begin position="164"/>
        <end position="192"/>
    </location>
</feature>
<organism evidence="2 3">
    <name type="scientific">Tribonema minus</name>
    <dbReference type="NCBI Taxonomy" id="303371"/>
    <lineage>
        <taxon>Eukaryota</taxon>
        <taxon>Sar</taxon>
        <taxon>Stramenopiles</taxon>
        <taxon>Ochrophyta</taxon>
        <taxon>PX clade</taxon>
        <taxon>Xanthophyceae</taxon>
        <taxon>Tribonematales</taxon>
        <taxon>Tribonemataceae</taxon>
        <taxon>Tribonema</taxon>
    </lineage>
</organism>
<gene>
    <name evidence="2" type="ORF">JKP88DRAFT_334936</name>
</gene>
<accession>A0A835YJI4</accession>
<evidence type="ECO:0000256" key="1">
    <source>
        <dbReference type="SAM" id="MobiDB-lite"/>
    </source>
</evidence>
<dbReference type="EMBL" id="JAFCMP010000535">
    <property type="protein sequence ID" value="KAG5176671.1"/>
    <property type="molecule type" value="Genomic_DNA"/>
</dbReference>
<proteinExistence type="predicted"/>
<sequence>MRRLRLRVGWWLRHASSTMLPRPGTDLSRCSRKRLSRPCSMKRGCGSANRHRRHPLAAAAAAMPAALARWAAGTPDSGSRSGRVKAATCTAKAATRTAKAMMSGDMSNALAGGARRGQRPQEARSAAEWHAATESRGGRFARSSAYATAGGAGRGDDNCCGAALRPRSQRSTNVRGVTKAAEAAGGGKKRRRIVVQAASSHGW</sequence>
<reference evidence="2" key="1">
    <citation type="submission" date="2021-02" db="EMBL/GenBank/DDBJ databases">
        <title>First Annotated Genome of the Yellow-green Alga Tribonema minus.</title>
        <authorList>
            <person name="Mahan K.M."/>
        </authorList>
    </citation>
    <scope>NUCLEOTIDE SEQUENCE</scope>
    <source>
        <strain evidence="2">UTEX B ZZ1240</strain>
    </source>
</reference>
<name>A0A835YJI4_9STRA</name>
<protein>
    <submittedName>
        <fullName evidence="2">Uncharacterized protein</fullName>
    </submittedName>
</protein>
<comment type="caution">
    <text evidence="2">The sequence shown here is derived from an EMBL/GenBank/DDBJ whole genome shotgun (WGS) entry which is preliminary data.</text>
</comment>
<evidence type="ECO:0000313" key="3">
    <source>
        <dbReference type="Proteomes" id="UP000664859"/>
    </source>
</evidence>
<keyword evidence="3" id="KW-1185">Reference proteome</keyword>
<evidence type="ECO:0000313" key="2">
    <source>
        <dbReference type="EMBL" id="KAG5176671.1"/>
    </source>
</evidence>
<dbReference type="Proteomes" id="UP000664859">
    <property type="component" value="Unassembled WGS sequence"/>
</dbReference>
<dbReference type="AlphaFoldDB" id="A0A835YJI4"/>